<evidence type="ECO:0000313" key="3">
    <source>
        <dbReference type="Proteomes" id="UP000092444"/>
    </source>
</evidence>
<keyword evidence="1" id="KW-0812">Transmembrane</keyword>
<proteinExistence type="predicted"/>
<accession>A0A1B0G3X9</accession>
<name>A0A1B0G3X9_GLOMM</name>
<keyword evidence="1" id="KW-0472">Membrane</keyword>
<evidence type="ECO:0000256" key="1">
    <source>
        <dbReference type="SAM" id="Phobius"/>
    </source>
</evidence>
<evidence type="ECO:0000313" key="2">
    <source>
        <dbReference type="EnsemblMetazoa" id="GMOY008027-PA"/>
    </source>
</evidence>
<dbReference type="AlphaFoldDB" id="A0A1B0G3X9"/>
<reference evidence="2" key="1">
    <citation type="submission" date="2020-05" db="UniProtKB">
        <authorList>
            <consortium name="EnsemblMetazoa"/>
        </authorList>
    </citation>
    <scope>IDENTIFICATION</scope>
    <source>
        <strain evidence="2">Yale</strain>
    </source>
</reference>
<dbReference type="EnsemblMetazoa" id="GMOY008027-RA">
    <property type="protein sequence ID" value="GMOY008027-PA"/>
    <property type="gene ID" value="GMOY008027"/>
</dbReference>
<feature type="transmembrane region" description="Helical" evidence="1">
    <location>
        <begin position="26"/>
        <end position="44"/>
    </location>
</feature>
<protein>
    <submittedName>
        <fullName evidence="2">Uncharacterized protein</fullName>
    </submittedName>
</protein>
<dbReference type="VEuPathDB" id="VectorBase:GMOY008027"/>
<dbReference type="EMBL" id="CCAG010001365">
    <property type="status" value="NOT_ANNOTATED_CDS"/>
    <property type="molecule type" value="Genomic_DNA"/>
</dbReference>
<keyword evidence="3" id="KW-1185">Reference proteome</keyword>
<dbReference type="Proteomes" id="UP000092444">
    <property type="component" value="Unassembled WGS sequence"/>
</dbReference>
<keyword evidence="1" id="KW-1133">Transmembrane helix</keyword>
<sequence length="62" mass="7073">MSTSTFCLLNSDSVVREIVTLIYKQLYFGIFIYIHISVVVYSFSSRPFVFHSKSNGGFALEL</sequence>
<organism evidence="2 3">
    <name type="scientific">Glossina morsitans morsitans</name>
    <name type="common">Savannah tsetse fly</name>
    <dbReference type="NCBI Taxonomy" id="37546"/>
    <lineage>
        <taxon>Eukaryota</taxon>
        <taxon>Metazoa</taxon>
        <taxon>Ecdysozoa</taxon>
        <taxon>Arthropoda</taxon>
        <taxon>Hexapoda</taxon>
        <taxon>Insecta</taxon>
        <taxon>Pterygota</taxon>
        <taxon>Neoptera</taxon>
        <taxon>Endopterygota</taxon>
        <taxon>Diptera</taxon>
        <taxon>Brachycera</taxon>
        <taxon>Muscomorpha</taxon>
        <taxon>Hippoboscoidea</taxon>
        <taxon>Glossinidae</taxon>
        <taxon>Glossina</taxon>
    </lineage>
</organism>